<evidence type="ECO:0000256" key="3">
    <source>
        <dbReference type="ARBA" id="ARBA00022692"/>
    </source>
</evidence>
<dbReference type="SMART" id="SM00382">
    <property type="entry name" value="AAA"/>
    <property type="match status" value="1"/>
</dbReference>
<comment type="subcellular location">
    <subcellularLocation>
        <location evidence="1">Membrane</location>
        <topology evidence="1">Multi-pass membrane protein</topology>
    </subcellularLocation>
</comment>
<keyword evidence="4" id="KW-0547">Nucleotide-binding</keyword>
<gene>
    <name evidence="11" type="ORF">OC842_005003</name>
</gene>
<evidence type="ECO:0000256" key="4">
    <source>
        <dbReference type="ARBA" id="ARBA00022741"/>
    </source>
</evidence>
<dbReference type="GO" id="GO:0016020">
    <property type="term" value="C:membrane"/>
    <property type="evidence" value="ECO:0007669"/>
    <property type="project" value="UniProtKB-SubCell"/>
</dbReference>
<dbReference type="InterPro" id="IPR013525">
    <property type="entry name" value="ABC2_TM"/>
</dbReference>
<dbReference type="InterPro" id="IPR027417">
    <property type="entry name" value="P-loop_NTPase"/>
</dbReference>
<protein>
    <recommendedName>
        <fullName evidence="10">ABC transporter domain-containing protein</fullName>
    </recommendedName>
</protein>
<dbReference type="GO" id="GO:0016887">
    <property type="term" value="F:ATP hydrolysis activity"/>
    <property type="evidence" value="ECO:0007669"/>
    <property type="project" value="InterPro"/>
</dbReference>
<dbReference type="InterPro" id="IPR003439">
    <property type="entry name" value="ABC_transporter-like_ATP-bd"/>
</dbReference>
<dbReference type="InterPro" id="IPR003593">
    <property type="entry name" value="AAA+_ATPase"/>
</dbReference>
<sequence>MATVASSHSHIEEKGSKSPASPGHGQPNTFTWEGISFSVKRKGKQITLLDGISGSIQGGQMLAVMGSSGGGKTTLLDCLAGRKVATSGTMTFNGSSDFNMQAVSSYVEQDDALLGVLTVQETLAFTTKLAFPNLSKDELDSRVKDTIDGLGLSHVAGNIIGTPIQRGISGGQKRRVSIGNGLVMRPKILLLDEPTSGLDTNTAYEVLLKIRSLAQTHNIAVVCTIHSPNWETFSLFEKVLLLARGKTMYFGAVSELTPYMASLGHPCPTHSNPADHAIMLISTDFQNTDERSARDELHAAETGAVVARGNLEQLADAYRRYAEEHAHAMALSGQHDPVHPSDGILVSHGSRSKAVSSGIKSILAQTMTLTQRNLLNYRRNILAYGIRLGMYIGMGVMMAAVWTHLPQIDSRINDRLSVSFFSVAFLGFMSVAGIPAFLEERSVMLRERRNRLYTAAPYALANTAATTPFLFLCSVFFAVVVYWAIGLRPGAAPFFRFLSFLFLGVYAAEAQALLIAAILPLFVAALAISAFANGFMMSVQGYFLRNIPDFWKYSAHYADYQTYAFQLLVKNVSTASEFRILHAVELIILTGLTQDLTSLTFGCVGDVAAGTCQCSFPSSLIPQGQCAVTGEDVIKSLHFANLSATESAFILVGIIVLYRLAFWAVLARSK</sequence>
<evidence type="ECO:0000256" key="8">
    <source>
        <dbReference type="SAM" id="MobiDB-lite"/>
    </source>
</evidence>
<dbReference type="PROSITE" id="PS50893">
    <property type="entry name" value="ABC_TRANSPORTER_2"/>
    <property type="match status" value="1"/>
</dbReference>
<dbReference type="Pfam" id="PF19055">
    <property type="entry name" value="ABC2_membrane_7"/>
    <property type="match status" value="1"/>
</dbReference>
<dbReference type="EMBL" id="JAPDMQ010000328">
    <property type="protein sequence ID" value="KAK0527024.1"/>
    <property type="molecule type" value="Genomic_DNA"/>
</dbReference>
<feature type="transmembrane region" description="Helical" evidence="9">
    <location>
        <begin position="381"/>
        <end position="405"/>
    </location>
</feature>
<feature type="transmembrane region" description="Helical" evidence="9">
    <location>
        <begin position="647"/>
        <end position="666"/>
    </location>
</feature>
<dbReference type="AlphaFoldDB" id="A0AAN6G8S9"/>
<dbReference type="InterPro" id="IPR050352">
    <property type="entry name" value="ABCG_transporters"/>
</dbReference>
<dbReference type="SUPFAM" id="SSF52540">
    <property type="entry name" value="P-loop containing nucleoside triphosphate hydrolases"/>
    <property type="match status" value="1"/>
</dbReference>
<feature type="transmembrane region" description="Helical" evidence="9">
    <location>
        <begin position="513"/>
        <end position="536"/>
    </location>
</feature>
<dbReference type="PANTHER" id="PTHR48041">
    <property type="entry name" value="ABC TRANSPORTER G FAMILY MEMBER 28"/>
    <property type="match status" value="1"/>
</dbReference>
<evidence type="ECO:0000259" key="10">
    <source>
        <dbReference type="PROSITE" id="PS50893"/>
    </source>
</evidence>
<dbReference type="GO" id="GO:0140359">
    <property type="term" value="F:ABC-type transporter activity"/>
    <property type="evidence" value="ECO:0007669"/>
    <property type="project" value="InterPro"/>
</dbReference>
<proteinExistence type="predicted"/>
<dbReference type="PROSITE" id="PS00211">
    <property type="entry name" value="ABC_TRANSPORTER_1"/>
    <property type="match status" value="1"/>
</dbReference>
<dbReference type="InterPro" id="IPR017871">
    <property type="entry name" value="ABC_transporter-like_CS"/>
</dbReference>
<evidence type="ECO:0000256" key="5">
    <source>
        <dbReference type="ARBA" id="ARBA00022840"/>
    </source>
</evidence>
<evidence type="ECO:0000313" key="11">
    <source>
        <dbReference type="EMBL" id="KAK0527024.1"/>
    </source>
</evidence>
<organism evidence="11 12">
    <name type="scientific">Tilletia horrida</name>
    <dbReference type="NCBI Taxonomy" id="155126"/>
    <lineage>
        <taxon>Eukaryota</taxon>
        <taxon>Fungi</taxon>
        <taxon>Dikarya</taxon>
        <taxon>Basidiomycota</taxon>
        <taxon>Ustilaginomycotina</taxon>
        <taxon>Exobasidiomycetes</taxon>
        <taxon>Tilletiales</taxon>
        <taxon>Tilletiaceae</taxon>
        <taxon>Tilletia</taxon>
    </lineage>
</organism>
<dbReference type="Gene3D" id="3.40.50.300">
    <property type="entry name" value="P-loop containing nucleotide triphosphate hydrolases"/>
    <property type="match status" value="1"/>
</dbReference>
<keyword evidence="6 9" id="KW-1133">Transmembrane helix</keyword>
<dbReference type="InterPro" id="IPR043926">
    <property type="entry name" value="ABCG_dom"/>
</dbReference>
<keyword evidence="5" id="KW-0067">ATP-binding</keyword>
<evidence type="ECO:0000313" key="12">
    <source>
        <dbReference type="Proteomes" id="UP001176521"/>
    </source>
</evidence>
<evidence type="ECO:0000256" key="1">
    <source>
        <dbReference type="ARBA" id="ARBA00004141"/>
    </source>
</evidence>
<keyword evidence="2" id="KW-0813">Transport</keyword>
<dbReference type="PANTHER" id="PTHR48041:SF98">
    <property type="entry name" value="TRANSPORTER, PUTATIVE (EUROFUNG)-RELATED"/>
    <property type="match status" value="1"/>
</dbReference>
<feature type="region of interest" description="Disordered" evidence="8">
    <location>
        <begin position="1"/>
        <end position="27"/>
    </location>
</feature>
<dbReference type="Pfam" id="PF00005">
    <property type="entry name" value="ABC_tran"/>
    <property type="match status" value="1"/>
</dbReference>
<dbReference type="Pfam" id="PF01061">
    <property type="entry name" value="ABC2_membrane"/>
    <property type="match status" value="1"/>
</dbReference>
<keyword evidence="3 9" id="KW-0812">Transmembrane</keyword>
<keyword evidence="12" id="KW-1185">Reference proteome</keyword>
<comment type="caution">
    <text evidence="11">The sequence shown here is derived from an EMBL/GenBank/DDBJ whole genome shotgun (WGS) entry which is preliminary data.</text>
</comment>
<name>A0AAN6G8S9_9BASI</name>
<dbReference type="GO" id="GO:0005524">
    <property type="term" value="F:ATP binding"/>
    <property type="evidence" value="ECO:0007669"/>
    <property type="project" value="UniProtKB-KW"/>
</dbReference>
<keyword evidence="7 9" id="KW-0472">Membrane</keyword>
<feature type="transmembrane region" description="Helical" evidence="9">
    <location>
        <begin position="417"/>
        <end position="438"/>
    </location>
</feature>
<evidence type="ECO:0000256" key="7">
    <source>
        <dbReference type="ARBA" id="ARBA00023136"/>
    </source>
</evidence>
<accession>A0AAN6G8S9</accession>
<reference evidence="11" key="1">
    <citation type="journal article" date="2023" name="PhytoFront">
        <title>Draft Genome Resources of Seven Strains of Tilletia horrida, Causal Agent of Kernel Smut of Rice.</title>
        <authorList>
            <person name="Khanal S."/>
            <person name="Antony Babu S."/>
            <person name="Zhou X.G."/>
        </authorList>
    </citation>
    <scope>NUCLEOTIDE SEQUENCE</scope>
    <source>
        <strain evidence="11">TX3</strain>
    </source>
</reference>
<feature type="transmembrane region" description="Helical" evidence="9">
    <location>
        <begin position="459"/>
        <end position="485"/>
    </location>
</feature>
<feature type="transmembrane region" description="Helical" evidence="9">
    <location>
        <begin position="491"/>
        <end position="508"/>
    </location>
</feature>
<evidence type="ECO:0000256" key="2">
    <source>
        <dbReference type="ARBA" id="ARBA00022448"/>
    </source>
</evidence>
<dbReference type="Proteomes" id="UP001176521">
    <property type="component" value="Unassembled WGS sequence"/>
</dbReference>
<feature type="domain" description="ABC transporter" evidence="10">
    <location>
        <begin position="30"/>
        <end position="269"/>
    </location>
</feature>
<evidence type="ECO:0000256" key="9">
    <source>
        <dbReference type="SAM" id="Phobius"/>
    </source>
</evidence>
<evidence type="ECO:0000256" key="6">
    <source>
        <dbReference type="ARBA" id="ARBA00022989"/>
    </source>
</evidence>